<feature type="compositionally biased region" description="Pro residues" evidence="1">
    <location>
        <begin position="1"/>
        <end position="21"/>
    </location>
</feature>
<dbReference type="Pfam" id="PF13338">
    <property type="entry name" value="AbiEi_4"/>
    <property type="match status" value="1"/>
</dbReference>
<feature type="region of interest" description="Disordered" evidence="1">
    <location>
        <begin position="1"/>
        <end position="22"/>
    </location>
</feature>
<dbReference type="EMBL" id="CAFBMK010000058">
    <property type="protein sequence ID" value="CAB4911335.1"/>
    <property type="molecule type" value="Genomic_DNA"/>
</dbReference>
<feature type="domain" description="AbiEi antitoxin N-terminal" evidence="2">
    <location>
        <begin position="32"/>
        <end position="70"/>
    </location>
</feature>
<dbReference type="InterPro" id="IPR025159">
    <property type="entry name" value="AbiEi_N"/>
</dbReference>
<proteinExistence type="predicted"/>
<evidence type="ECO:0000313" key="3">
    <source>
        <dbReference type="EMBL" id="CAB4911335.1"/>
    </source>
</evidence>
<organism evidence="3">
    <name type="scientific">freshwater metagenome</name>
    <dbReference type="NCBI Taxonomy" id="449393"/>
    <lineage>
        <taxon>unclassified sequences</taxon>
        <taxon>metagenomes</taxon>
        <taxon>ecological metagenomes</taxon>
    </lineage>
</organism>
<gene>
    <name evidence="3" type="ORF">UFOPK3564_01265</name>
</gene>
<evidence type="ECO:0000256" key="1">
    <source>
        <dbReference type="SAM" id="MobiDB-lite"/>
    </source>
</evidence>
<reference evidence="3" key="1">
    <citation type="submission" date="2020-05" db="EMBL/GenBank/DDBJ databases">
        <authorList>
            <person name="Chiriac C."/>
            <person name="Salcher M."/>
            <person name="Ghai R."/>
            <person name="Kavagutti S V."/>
        </authorList>
    </citation>
    <scope>NUCLEOTIDE SEQUENCE</scope>
</reference>
<name>A0A6J7H490_9ZZZZ</name>
<sequence>MHRPPPPPIQGPSRPAPPPGLGPDRTIRWFGARQYDVVSRRQLLGAGVSAGEIDGRVRRGVLVRVFRGVFTTSAVAASHEGRVMAALLAGPAGAVASHGTAAALRGMVPVSRGPVHLTSAGPQHRRPGIVVHRSLSHDSASTVVSGLPCTSMARTVVDLAASEGPVVTERAWSTSAGNRTLRPRAIESELRRFGGRPGTAVVRRLLEPHRVTVTGRTRSELENAALAMCGAHDLVPPRASTLVEVEGASYEADLLWDAPRVVVELDAWSTHGDPHRFRTDRARDFDLGLSGWFVVRLVWADVTTDAERTAHRLRRLFQRRLRELGRRW</sequence>
<protein>
    <submittedName>
        <fullName evidence="3">Unannotated protein</fullName>
    </submittedName>
</protein>
<dbReference type="AlphaFoldDB" id="A0A6J7H490"/>
<evidence type="ECO:0000259" key="2">
    <source>
        <dbReference type="Pfam" id="PF13338"/>
    </source>
</evidence>
<accession>A0A6J7H490</accession>